<dbReference type="AlphaFoldDB" id="A0AAD6GI28"/>
<reference evidence="1 2" key="1">
    <citation type="journal article" date="2023" name="IMA Fungus">
        <title>Comparative genomic study of the Penicillium genus elucidates a diverse pangenome and 15 lateral gene transfer events.</title>
        <authorList>
            <person name="Petersen C."/>
            <person name="Sorensen T."/>
            <person name="Nielsen M.R."/>
            <person name="Sondergaard T.E."/>
            <person name="Sorensen J.L."/>
            <person name="Fitzpatrick D.A."/>
            <person name="Frisvad J.C."/>
            <person name="Nielsen K.L."/>
        </authorList>
    </citation>
    <scope>NUCLEOTIDE SEQUENCE [LARGE SCALE GENOMIC DNA]</scope>
    <source>
        <strain evidence="1 2">IBT 35679</strain>
    </source>
</reference>
<sequence>MLSNKLAIATWLSLGQHPSHSLANKIWVAAKVGLTLNWTRSPNVKKSSITEGAKETRVLCQENFEGDRSPLDDRLEKATHWIKAAEALHVKKLTIFVCLRIDAIGARGMRETATRIDRIRVSWGTHCLTGNGALQYVKQVDRSNSTVSMKPRKFEVIFRLSQVGSRTRKELHRPRSRV</sequence>
<keyword evidence="2" id="KW-1185">Reference proteome</keyword>
<comment type="caution">
    <text evidence="1">The sequence shown here is derived from an EMBL/GenBank/DDBJ whole genome shotgun (WGS) entry which is preliminary data.</text>
</comment>
<gene>
    <name evidence="1" type="ORF">N7494_003794</name>
</gene>
<dbReference type="Proteomes" id="UP001220324">
    <property type="component" value="Unassembled WGS sequence"/>
</dbReference>
<evidence type="ECO:0000313" key="1">
    <source>
        <dbReference type="EMBL" id="KAJ5546209.1"/>
    </source>
</evidence>
<accession>A0AAD6GI28</accession>
<protein>
    <submittedName>
        <fullName evidence="1">Uncharacterized protein</fullName>
    </submittedName>
</protein>
<dbReference type="EMBL" id="JAQIZZ010000003">
    <property type="protein sequence ID" value="KAJ5546209.1"/>
    <property type="molecule type" value="Genomic_DNA"/>
</dbReference>
<proteinExistence type="predicted"/>
<evidence type="ECO:0000313" key="2">
    <source>
        <dbReference type="Proteomes" id="UP001220324"/>
    </source>
</evidence>
<organism evidence="1 2">
    <name type="scientific">Penicillium frequentans</name>
    <dbReference type="NCBI Taxonomy" id="3151616"/>
    <lineage>
        <taxon>Eukaryota</taxon>
        <taxon>Fungi</taxon>
        <taxon>Dikarya</taxon>
        <taxon>Ascomycota</taxon>
        <taxon>Pezizomycotina</taxon>
        <taxon>Eurotiomycetes</taxon>
        <taxon>Eurotiomycetidae</taxon>
        <taxon>Eurotiales</taxon>
        <taxon>Aspergillaceae</taxon>
        <taxon>Penicillium</taxon>
    </lineage>
</organism>
<name>A0AAD6GI28_9EURO</name>